<gene>
    <name evidence="2" type="ORF">IFM89_032189</name>
</gene>
<dbReference type="OrthoDB" id="1906227at2759"/>
<name>A0A835IYY0_9MAGN</name>
<keyword evidence="3" id="KW-1185">Reference proteome</keyword>
<dbReference type="InterPro" id="IPR044951">
    <property type="entry name" value="SPC24-like"/>
</dbReference>
<dbReference type="PANTHER" id="PTHR35730:SF2">
    <property type="entry name" value="KINETOCHORE PROTEIN SPC24 HOMOLOG-RELATED"/>
    <property type="match status" value="1"/>
</dbReference>
<sequence length="188" mass="21524">MADVGRIDIKKLMSYGDDLVEVLKNKKDVNNLMQSLEGAKTLRTSCEADFHETTFDFGAIQFDKCFYAVEYQKKINACKQRIHAANTEVLSDKDLDSLENELEEELQKEEWALEMYGEVGFTLAYALPPFWYDGRLSSRLVDKAREGKMSEWGCSLVKKHTCERRLQSLEAQTLCEAEGEPQSRGFEA</sequence>
<feature type="coiled-coil region" evidence="1">
    <location>
        <begin position="68"/>
        <end position="115"/>
    </location>
</feature>
<comment type="caution">
    <text evidence="2">The sequence shown here is derived from an EMBL/GenBank/DDBJ whole genome shotgun (WGS) entry which is preliminary data.</text>
</comment>
<evidence type="ECO:0000313" key="2">
    <source>
        <dbReference type="EMBL" id="KAF9626340.1"/>
    </source>
</evidence>
<evidence type="ECO:0000313" key="3">
    <source>
        <dbReference type="Proteomes" id="UP000631114"/>
    </source>
</evidence>
<accession>A0A835IYY0</accession>
<dbReference type="GO" id="GO:0051983">
    <property type="term" value="P:regulation of chromosome segregation"/>
    <property type="evidence" value="ECO:0007669"/>
    <property type="project" value="InterPro"/>
</dbReference>
<keyword evidence="1" id="KW-0175">Coiled coil</keyword>
<organism evidence="2 3">
    <name type="scientific">Coptis chinensis</name>
    <dbReference type="NCBI Taxonomy" id="261450"/>
    <lineage>
        <taxon>Eukaryota</taxon>
        <taxon>Viridiplantae</taxon>
        <taxon>Streptophyta</taxon>
        <taxon>Embryophyta</taxon>
        <taxon>Tracheophyta</taxon>
        <taxon>Spermatophyta</taxon>
        <taxon>Magnoliopsida</taxon>
        <taxon>Ranunculales</taxon>
        <taxon>Ranunculaceae</taxon>
        <taxon>Coptidoideae</taxon>
        <taxon>Coptis</taxon>
    </lineage>
</organism>
<dbReference type="PANTHER" id="PTHR35730">
    <property type="entry name" value="KINETOCHORE PROTEIN SPC24 HOMOLOG-RELATED"/>
    <property type="match status" value="1"/>
</dbReference>
<proteinExistence type="predicted"/>
<dbReference type="EMBL" id="JADFTS010000001">
    <property type="protein sequence ID" value="KAF9626340.1"/>
    <property type="molecule type" value="Genomic_DNA"/>
</dbReference>
<evidence type="ECO:0000256" key="1">
    <source>
        <dbReference type="SAM" id="Coils"/>
    </source>
</evidence>
<reference evidence="2 3" key="1">
    <citation type="submission" date="2020-10" db="EMBL/GenBank/DDBJ databases">
        <title>The Coptis chinensis genome and diversification of protoberbering-type alkaloids.</title>
        <authorList>
            <person name="Wang B."/>
            <person name="Shu S."/>
            <person name="Song C."/>
            <person name="Liu Y."/>
        </authorList>
    </citation>
    <scope>NUCLEOTIDE SEQUENCE [LARGE SCALE GENOMIC DNA]</scope>
    <source>
        <strain evidence="2">HL-2020</strain>
        <tissue evidence="2">Leaf</tissue>
    </source>
</reference>
<dbReference type="AlphaFoldDB" id="A0A835IYY0"/>
<dbReference type="Proteomes" id="UP000631114">
    <property type="component" value="Unassembled WGS sequence"/>
</dbReference>
<protein>
    <submittedName>
        <fullName evidence="2">Uncharacterized protein</fullName>
    </submittedName>
</protein>